<dbReference type="PANTHER" id="PTHR13462:SF10">
    <property type="entry name" value="CALCIUM UNIPORTER PROTEIN, MITOCHONDRIAL"/>
    <property type="match status" value="1"/>
</dbReference>
<proteinExistence type="inferred from homology"/>
<keyword evidence="13" id="KW-0407">Ion channel</keyword>
<keyword evidence="12 19" id="KW-0472">Membrane</keyword>
<comment type="subunit">
    <text evidence="15">Homotetramer, assembles in a dimer or dimers configuration with two interfaces.</text>
</comment>
<feature type="region of interest" description="Disordered" evidence="18">
    <location>
        <begin position="101"/>
        <end position="126"/>
    </location>
</feature>
<dbReference type="InterPro" id="IPR006769">
    <property type="entry name" value="MCU_C"/>
</dbReference>
<keyword evidence="11" id="KW-0496">Mitochondrion</keyword>
<evidence type="ECO:0000256" key="2">
    <source>
        <dbReference type="ARBA" id="ARBA00005653"/>
    </source>
</evidence>
<comment type="similarity">
    <text evidence="2">Belongs to the MCU (TC 1.A.77) family.</text>
</comment>
<keyword evidence="4" id="KW-0109">Calcium transport</keyword>
<evidence type="ECO:0000256" key="16">
    <source>
        <dbReference type="ARBA" id="ARBA00044981"/>
    </source>
</evidence>
<feature type="transmembrane region" description="Helical" evidence="19">
    <location>
        <begin position="394"/>
        <end position="412"/>
    </location>
</feature>
<evidence type="ECO:0000256" key="15">
    <source>
        <dbReference type="ARBA" id="ARBA00044966"/>
    </source>
</evidence>
<dbReference type="GO" id="GO:0051560">
    <property type="term" value="P:mitochondrial calcium ion homeostasis"/>
    <property type="evidence" value="ECO:0007669"/>
    <property type="project" value="InterPro"/>
</dbReference>
<evidence type="ECO:0000256" key="11">
    <source>
        <dbReference type="ARBA" id="ARBA00023128"/>
    </source>
</evidence>
<comment type="function">
    <text evidence="17">Highly selective calcium channel localized to the inner mitochondrial membrane, which mediates calcium uptake into the mitochondrial matrix. Mitochondrial calcium homeostasis plays key roles in cellular physiology and regulates ATP production, cytoplasmic calcium signals and activation of cell death pathways. Sufficient to operate as a pore-forming channel without the need of calcium-sensor or auxiliary subunit.</text>
</comment>
<evidence type="ECO:0000256" key="7">
    <source>
        <dbReference type="ARBA" id="ARBA00022792"/>
    </source>
</evidence>
<dbReference type="AlphaFoldDB" id="A0A6A6HI30"/>
<feature type="domain" description="Calcium uniporter protein C-terminal" evidence="20">
    <location>
        <begin position="330"/>
        <end position="446"/>
    </location>
</feature>
<reference evidence="21" key="1">
    <citation type="journal article" date="2020" name="Stud. Mycol.">
        <title>101 Dothideomycetes genomes: a test case for predicting lifestyles and emergence of pathogens.</title>
        <authorList>
            <person name="Haridas S."/>
            <person name="Albert R."/>
            <person name="Binder M."/>
            <person name="Bloem J."/>
            <person name="Labutti K."/>
            <person name="Salamov A."/>
            <person name="Andreopoulos B."/>
            <person name="Baker S."/>
            <person name="Barry K."/>
            <person name="Bills G."/>
            <person name="Bluhm B."/>
            <person name="Cannon C."/>
            <person name="Castanera R."/>
            <person name="Culley D."/>
            <person name="Daum C."/>
            <person name="Ezra D."/>
            <person name="Gonzalez J."/>
            <person name="Henrissat B."/>
            <person name="Kuo A."/>
            <person name="Liang C."/>
            <person name="Lipzen A."/>
            <person name="Lutzoni F."/>
            <person name="Magnuson J."/>
            <person name="Mondo S."/>
            <person name="Nolan M."/>
            <person name="Ohm R."/>
            <person name="Pangilinan J."/>
            <person name="Park H.-J."/>
            <person name="Ramirez L."/>
            <person name="Alfaro M."/>
            <person name="Sun H."/>
            <person name="Tritt A."/>
            <person name="Yoshinaga Y."/>
            <person name="Zwiers L.-H."/>
            <person name="Turgeon B."/>
            <person name="Goodwin S."/>
            <person name="Spatafora J."/>
            <person name="Crous P."/>
            <person name="Grigoriev I."/>
        </authorList>
    </citation>
    <scope>NUCLEOTIDE SEQUENCE</scope>
    <source>
        <strain evidence="21">Tuck. ex Michener</strain>
    </source>
</reference>
<accession>A0A6A6HI30</accession>
<comment type="subcellular location">
    <subcellularLocation>
        <location evidence="1">Mitochondrion inner membrane</location>
        <topology evidence="1">Multi-pass membrane protein</topology>
    </subcellularLocation>
</comment>
<name>A0A6A6HI30_VIRVR</name>
<dbReference type="EMBL" id="ML991781">
    <property type="protein sequence ID" value="KAF2237193.1"/>
    <property type="molecule type" value="Genomic_DNA"/>
</dbReference>
<keyword evidence="8" id="KW-0106">Calcium</keyword>
<feature type="region of interest" description="Disordered" evidence="18">
    <location>
        <begin position="185"/>
        <end position="281"/>
    </location>
</feature>
<comment type="catalytic activity">
    <reaction evidence="14">
        <text>Ca(2+)(in) = Ca(2+)(out)</text>
        <dbReference type="Rhea" id="RHEA:29671"/>
        <dbReference type="ChEBI" id="CHEBI:29108"/>
    </reaction>
</comment>
<dbReference type="GO" id="GO:1990246">
    <property type="term" value="C:uniplex complex"/>
    <property type="evidence" value="ECO:0007669"/>
    <property type="project" value="TreeGrafter"/>
</dbReference>
<dbReference type="OrthoDB" id="278338at2759"/>
<dbReference type="GO" id="GO:0005262">
    <property type="term" value="F:calcium channel activity"/>
    <property type="evidence" value="ECO:0007669"/>
    <property type="project" value="UniProtKB-KW"/>
</dbReference>
<keyword evidence="6 19" id="KW-0812">Transmembrane</keyword>
<evidence type="ECO:0000256" key="5">
    <source>
        <dbReference type="ARBA" id="ARBA00022673"/>
    </source>
</evidence>
<feature type="compositionally biased region" description="Polar residues" evidence="18">
    <location>
        <begin position="259"/>
        <end position="277"/>
    </location>
</feature>
<evidence type="ECO:0000256" key="9">
    <source>
        <dbReference type="ARBA" id="ARBA00022989"/>
    </source>
</evidence>
<keyword evidence="9 19" id="KW-1133">Transmembrane helix</keyword>
<evidence type="ECO:0000256" key="13">
    <source>
        <dbReference type="ARBA" id="ARBA00023303"/>
    </source>
</evidence>
<dbReference type="PANTHER" id="PTHR13462">
    <property type="entry name" value="CALCIUM UNIPORTER PROTEIN, MITOCHONDRIAL"/>
    <property type="match status" value="1"/>
</dbReference>
<evidence type="ECO:0000313" key="21">
    <source>
        <dbReference type="EMBL" id="KAF2237193.1"/>
    </source>
</evidence>
<feature type="compositionally biased region" description="Polar residues" evidence="18">
    <location>
        <begin position="63"/>
        <end position="75"/>
    </location>
</feature>
<sequence length="522" mass="59349">MEQRLWINVAFIAPRLSRVSNFSIRKRSCDPILCSQQASRRPRCFQSSARRLVQIKNPVPQRESGSVSSYSQPASELNHDVGKEEIQHYDRLVAESKDKQIRTPWHRDGSDEPPVKKQRSAGAMTKGKLLTTPSRMLKLILPLTTSDQNTDRKSVEPLALLVHPQQPLSYLERLIQSELPTIRVKDKKGKDTDQIPNVHFRAEDNTQDSLEPKIPEEVAEEAESVSKRNRLRKDEDDLENPDETRIGGQVAKTGKLNPKSPTQASALQRPSTDNNTTDPHRHFVRWSSSTEVGDFIRDAARGKEFAVAIEGAPREILVGVPSFLDRTFYLRTRLRKKSREIASMATIKQACDELAHRSAQRMAFGGLGILAAWWGVVYLLTFQTSLGWDVMEPVTYLVSLSTIMGGYVWFLYHNREVSYRSAMNITISRRQQKLYESKGFDLSKWTTAVEEGNALRREIKQVAGEYDVEWDESMDEDVGVAGGDSENGEKPKGEVVKEALREGRKKERKKNDEKKDKDEDDE</sequence>
<feature type="compositionally biased region" description="Basic and acidic residues" evidence="18">
    <location>
        <begin position="487"/>
        <end position="522"/>
    </location>
</feature>
<keyword evidence="7" id="KW-0999">Mitochondrion inner membrane</keyword>
<feature type="region of interest" description="Disordered" evidence="18">
    <location>
        <begin position="57"/>
        <end position="77"/>
    </location>
</feature>
<dbReference type="GO" id="GO:0015292">
    <property type="term" value="F:uniporter activity"/>
    <property type="evidence" value="ECO:0007669"/>
    <property type="project" value="TreeGrafter"/>
</dbReference>
<keyword evidence="22" id="KW-1185">Reference proteome</keyword>
<dbReference type="GO" id="GO:0036444">
    <property type="term" value="P:calcium import into the mitochondrion"/>
    <property type="evidence" value="ECO:0007669"/>
    <property type="project" value="TreeGrafter"/>
</dbReference>
<organism evidence="21 22">
    <name type="scientific">Viridothelium virens</name>
    <name type="common">Speckled blister lichen</name>
    <name type="synonym">Trypethelium virens</name>
    <dbReference type="NCBI Taxonomy" id="1048519"/>
    <lineage>
        <taxon>Eukaryota</taxon>
        <taxon>Fungi</taxon>
        <taxon>Dikarya</taxon>
        <taxon>Ascomycota</taxon>
        <taxon>Pezizomycotina</taxon>
        <taxon>Dothideomycetes</taxon>
        <taxon>Dothideomycetes incertae sedis</taxon>
        <taxon>Trypetheliales</taxon>
        <taxon>Trypetheliaceae</taxon>
        <taxon>Viridothelium</taxon>
    </lineage>
</organism>
<evidence type="ECO:0000256" key="19">
    <source>
        <dbReference type="SAM" id="Phobius"/>
    </source>
</evidence>
<evidence type="ECO:0000313" key="22">
    <source>
        <dbReference type="Proteomes" id="UP000800092"/>
    </source>
</evidence>
<evidence type="ECO:0000256" key="18">
    <source>
        <dbReference type="SAM" id="MobiDB-lite"/>
    </source>
</evidence>
<evidence type="ECO:0000256" key="1">
    <source>
        <dbReference type="ARBA" id="ARBA00004448"/>
    </source>
</evidence>
<evidence type="ECO:0000256" key="8">
    <source>
        <dbReference type="ARBA" id="ARBA00022837"/>
    </source>
</evidence>
<evidence type="ECO:0000256" key="17">
    <source>
        <dbReference type="ARBA" id="ARBA00045938"/>
    </source>
</evidence>
<evidence type="ECO:0000259" key="20">
    <source>
        <dbReference type="Pfam" id="PF04678"/>
    </source>
</evidence>
<gene>
    <name evidence="21" type="ORF">EV356DRAFT_511912</name>
</gene>
<keyword evidence="3" id="KW-0813">Transport</keyword>
<feature type="compositionally biased region" description="Basic and acidic residues" evidence="18">
    <location>
        <begin position="200"/>
        <end position="216"/>
    </location>
</feature>
<evidence type="ECO:0000256" key="4">
    <source>
        <dbReference type="ARBA" id="ARBA00022568"/>
    </source>
</evidence>
<feature type="region of interest" description="Disordered" evidence="18">
    <location>
        <begin position="471"/>
        <end position="522"/>
    </location>
</feature>
<keyword evidence="5" id="KW-0107">Calcium channel</keyword>
<dbReference type="InterPro" id="IPR039055">
    <property type="entry name" value="MCU_fam"/>
</dbReference>
<evidence type="ECO:0000256" key="3">
    <source>
        <dbReference type="ARBA" id="ARBA00022448"/>
    </source>
</evidence>
<protein>
    <recommendedName>
        <fullName evidence="16">Calcium uniporter protein, mitochondrial</fullName>
    </recommendedName>
</protein>
<feature type="compositionally biased region" description="Basic and acidic residues" evidence="18">
    <location>
        <begin position="101"/>
        <end position="115"/>
    </location>
</feature>
<evidence type="ECO:0000256" key="12">
    <source>
        <dbReference type="ARBA" id="ARBA00023136"/>
    </source>
</evidence>
<keyword evidence="10" id="KW-0406">Ion transport</keyword>
<dbReference type="Pfam" id="PF04678">
    <property type="entry name" value="MCU"/>
    <property type="match status" value="1"/>
</dbReference>
<evidence type="ECO:0000256" key="10">
    <source>
        <dbReference type="ARBA" id="ARBA00023065"/>
    </source>
</evidence>
<evidence type="ECO:0000256" key="6">
    <source>
        <dbReference type="ARBA" id="ARBA00022692"/>
    </source>
</evidence>
<evidence type="ECO:0000256" key="14">
    <source>
        <dbReference type="ARBA" id="ARBA00036634"/>
    </source>
</evidence>
<dbReference type="Proteomes" id="UP000800092">
    <property type="component" value="Unassembled WGS sequence"/>
</dbReference>
<feature type="transmembrane region" description="Helical" evidence="19">
    <location>
        <begin position="362"/>
        <end position="382"/>
    </location>
</feature>